<name>A0A1H7BWD2_9PSED</name>
<evidence type="ECO:0000256" key="3">
    <source>
        <dbReference type="ARBA" id="ARBA00022553"/>
    </source>
</evidence>
<keyword evidence="7" id="KW-1133">Transmembrane helix</keyword>
<evidence type="ECO:0000256" key="1">
    <source>
        <dbReference type="ARBA" id="ARBA00004651"/>
    </source>
</evidence>
<dbReference type="Pfam" id="PF00072">
    <property type="entry name" value="Response_reg"/>
    <property type="match status" value="1"/>
</dbReference>
<reference evidence="15" key="1">
    <citation type="submission" date="2016-10" db="EMBL/GenBank/DDBJ databases">
        <authorList>
            <person name="Varghese N."/>
            <person name="Submissions S."/>
        </authorList>
    </citation>
    <scope>NUCLEOTIDE SEQUENCE [LARGE SCALE GENOMIC DNA]</scope>
    <source>
        <strain evidence="15">LMG 25967</strain>
    </source>
</reference>
<accession>A0A1H7BWD2</accession>
<feature type="non-terminal residue" evidence="14">
    <location>
        <position position="1"/>
    </location>
</feature>
<dbReference type="PANTHER" id="PTHR45339:SF1">
    <property type="entry name" value="HYBRID SIGNAL TRANSDUCTION HISTIDINE KINASE J"/>
    <property type="match status" value="1"/>
</dbReference>
<dbReference type="OrthoDB" id="9806105at2"/>
<dbReference type="SUPFAM" id="SSF52172">
    <property type="entry name" value="CheY-like"/>
    <property type="match status" value="1"/>
</dbReference>
<dbReference type="PANTHER" id="PTHR45339">
    <property type="entry name" value="HYBRID SIGNAL TRANSDUCTION HISTIDINE KINASE J"/>
    <property type="match status" value="1"/>
</dbReference>
<dbReference type="GO" id="GO:0000160">
    <property type="term" value="P:phosphorelay signal transduction system"/>
    <property type="evidence" value="ECO:0007669"/>
    <property type="project" value="UniProtKB-KW"/>
</dbReference>
<keyword evidence="2" id="KW-1003">Cell membrane</keyword>
<feature type="domain" description="HPt" evidence="13">
    <location>
        <begin position="110"/>
        <end position="204"/>
    </location>
</feature>
<dbReference type="AlphaFoldDB" id="A0A1H7BWD2"/>
<evidence type="ECO:0000256" key="6">
    <source>
        <dbReference type="ARBA" id="ARBA00022840"/>
    </source>
</evidence>
<evidence type="ECO:0000256" key="10">
    <source>
        <dbReference type="PROSITE-ProRule" id="PRU00110"/>
    </source>
</evidence>
<dbReference type="InterPro" id="IPR008207">
    <property type="entry name" value="Sig_transdc_His_kin_Hpt_dom"/>
</dbReference>
<evidence type="ECO:0000256" key="11">
    <source>
        <dbReference type="PROSITE-ProRule" id="PRU00169"/>
    </source>
</evidence>
<protein>
    <submittedName>
        <fullName evidence="14">Hpt domain-containing protein</fullName>
    </submittedName>
</protein>
<evidence type="ECO:0000256" key="9">
    <source>
        <dbReference type="ARBA" id="ARBA00023136"/>
    </source>
</evidence>
<dbReference type="InterPro" id="IPR036641">
    <property type="entry name" value="HPT_dom_sf"/>
</dbReference>
<feature type="modified residue" description="4-aspartylphosphate" evidence="11">
    <location>
        <position position="10"/>
    </location>
</feature>
<dbReference type="PROSITE" id="PS50894">
    <property type="entry name" value="HPT"/>
    <property type="match status" value="1"/>
</dbReference>
<dbReference type="Gene3D" id="3.40.50.2300">
    <property type="match status" value="1"/>
</dbReference>
<dbReference type="GO" id="GO:0005524">
    <property type="term" value="F:ATP binding"/>
    <property type="evidence" value="ECO:0007669"/>
    <property type="project" value="UniProtKB-KW"/>
</dbReference>
<keyword evidence="6" id="KW-0067">ATP-binding</keyword>
<dbReference type="RefSeq" id="WP_139214710.1">
    <property type="nucleotide sequence ID" value="NZ_FNZE01000019.1"/>
</dbReference>
<dbReference type="EMBL" id="FNZE01000019">
    <property type="protein sequence ID" value="SEJ80647.1"/>
    <property type="molecule type" value="Genomic_DNA"/>
</dbReference>
<gene>
    <name evidence="14" type="ORF">SAMN05216201_1191</name>
</gene>
<dbReference type="Proteomes" id="UP000242930">
    <property type="component" value="Unassembled WGS sequence"/>
</dbReference>
<keyword evidence="4" id="KW-0812">Transmembrane</keyword>
<dbReference type="GO" id="GO:0004672">
    <property type="term" value="F:protein kinase activity"/>
    <property type="evidence" value="ECO:0007669"/>
    <property type="project" value="UniProtKB-ARBA"/>
</dbReference>
<organism evidence="14 15">
    <name type="scientific">Pseudomonas linyingensis</name>
    <dbReference type="NCBI Taxonomy" id="915471"/>
    <lineage>
        <taxon>Bacteria</taxon>
        <taxon>Pseudomonadati</taxon>
        <taxon>Pseudomonadota</taxon>
        <taxon>Gammaproteobacteria</taxon>
        <taxon>Pseudomonadales</taxon>
        <taxon>Pseudomonadaceae</taxon>
        <taxon>Pseudomonas</taxon>
    </lineage>
</organism>
<evidence type="ECO:0000256" key="8">
    <source>
        <dbReference type="ARBA" id="ARBA00023012"/>
    </source>
</evidence>
<keyword evidence="3 11" id="KW-0597">Phosphoprotein</keyword>
<evidence type="ECO:0000313" key="15">
    <source>
        <dbReference type="Proteomes" id="UP000242930"/>
    </source>
</evidence>
<dbReference type="SMART" id="SM00073">
    <property type="entry name" value="HPT"/>
    <property type="match status" value="1"/>
</dbReference>
<keyword evidence="15" id="KW-1185">Reference proteome</keyword>
<sequence length="206" mass="22084">KGGYALLLTDLHMPEMDGYQLAAAIRAAENGSRHLPIVALTANSQKGINQRCLEAGMDDYLSKPARLDDLQAMLEKWLSPKPTSHEPAAPTAASKATVDIEVLKTVVGDEPAVLADFLGEFRNTANRAVAQLRTALQAEDSASVVSLAHSLKSNSRTVGAVSMGELCARLEGSGDQSRDTALLQPLFDQLERELQAVEQFIDGMPT</sequence>
<dbReference type="Gene3D" id="1.20.120.160">
    <property type="entry name" value="HPT domain"/>
    <property type="match status" value="1"/>
</dbReference>
<evidence type="ECO:0000313" key="14">
    <source>
        <dbReference type="EMBL" id="SEJ80647.1"/>
    </source>
</evidence>
<dbReference type="GO" id="GO:0005886">
    <property type="term" value="C:plasma membrane"/>
    <property type="evidence" value="ECO:0007669"/>
    <property type="project" value="UniProtKB-SubCell"/>
</dbReference>
<proteinExistence type="predicted"/>
<keyword evidence="5" id="KW-0547">Nucleotide-binding</keyword>
<evidence type="ECO:0000256" key="4">
    <source>
        <dbReference type="ARBA" id="ARBA00022692"/>
    </source>
</evidence>
<evidence type="ECO:0000259" key="13">
    <source>
        <dbReference type="PROSITE" id="PS50894"/>
    </source>
</evidence>
<evidence type="ECO:0000256" key="7">
    <source>
        <dbReference type="ARBA" id="ARBA00022989"/>
    </source>
</evidence>
<dbReference type="PROSITE" id="PS50110">
    <property type="entry name" value="RESPONSE_REGULATORY"/>
    <property type="match status" value="1"/>
</dbReference>
<keyword evidence="8" id="KW-0902">Two-component regulatory system</keyword>
<dbReference type="SUPFAM" id="SSF47226">
    <property type="entry name" value="Histidine-containing phosphotransfer domain, HPT domain"/>
    <property type="match status" value="1"/>
</dbReference>
<feature type="modified residue" description="Phosphohistidine" evidence="10">
    <location>
        <position position="149"/>
    </location>
</feature>
<dbReference type="CDD" id="cd17546">
    <property type="entry name" value="REC_hyHK_CKI1_RcsC-like"/>
    <property type="match status" value="1"/>
</dbReference>
<dbReference type="InterPro" id="IPR011006">
    <property type="entry name" value="CheY-like_superfamily"/>
</dbReference>
<dbReference type="Pfam" id="PF01627">
    <property type="entry name" value="Hpt"/>
    <property type="match status" value="1"/>
</dbReference>
<evidence type="ECO:0000256" key="5">
    <source>
        <dbReference type="ARBA" id="ARBA00022741"/>
    </source>
</evidence>
<dbReference type="CDD" id="cd00088">
    <property type="entry name" value="HPT"/>
    <property type="match status" value="1"/>
</dbReference>
<comment type="subcellular location">
    <subcellularLocation>
        <location evidence="1">Cell membrane</location>
        <topology evidence="1">Multi-pass membrane protein</topology>
    </subcellularLocation>
</comment>
<keyword evidence="9" id="KW-0472">Membrane</keyword>
<evidence type="ECO:0000256" key="2">
    <source>
        <dbReference type="ARBA" id="ARBA00022475"/>
    </source>
</evidence>
<evidence type="ECO:0000259" key="12">
    <source>
        <dbReference type="PROSITE" id="PS50110"/>
    </source>
</evidence>
<dbReference type="STRING" id="915471.SAMN05216201_1191"/>
<dbReference type="InterPro" id="IPR001789">
    <property type="entry name" value="Sig_transdc_resp-reg_receiver"/>
</dbReference>
<feature type="domain" description="Response regulatory" evidence="12">
    <location>
        <begin position="1"/>
        <end position="78"/>
    </location>
</feature>